<dbReference type="EMBL" id="GGEC01067973">
    <property type="protein sequence ID" value="MBX48457.1"/>
    <property type="molecule type" value="Transcribed_RNA"/>
</dbReference>
<protein>
    <submittedName>
        <fullName evidence="1">Uncharacterized protein</fullName>
    </submittedName>
</protein>
<evidence type="ECO:0000313" key="1">
    <source>
        <dbReference type="EMBL" id="MBX48457.1"/>
    </source>
</evidence>
<organism evidence="1">
    <name type="scientific">Rhizophora mucronata</name>
    <name type="common">Asiatic mangrove</name>
    <dbReference type="NCBI Taxonomy" id="61149"/>
    <lineage>
        <taxon>Eukaryota</taxon>
        <taxon>Viridiplantae</taxon>
        <taxon>Streptophyta</taxon>
        <taxon>Embryophyta</taxon>
        <taxon>Tracheophyta</taxon>
        <taxon>Spermatophyta</taxon>
        <taxon>Magnoliopsida</taxon>
        <taxon>eudicotyledons</taxon>
        <taxon>Gunneridae</taxon>
        <taxon>Pentapetalae</taxon>
        <taxon>rosids</taxon>
        <taxon>fabids</taxon>
        <taxon>Malpighiales</taxon>
        <taxon>Rhizophoraceae</taxon>
        <taxon>Rhizophora</taxon>
    </lineage>
</organism>
<reference evidence="1" key="1">
    <citation type="submission" date="2018-02" db="EMBL/GenBank/DDBJ databases">
        <title>Rhizophora mucronata_Transcriptome.</title>
        <authorList>
            <person name="Meera S.P."/>
            <person name="Sreeshan A."/>
            <person name="Augustine A."/>
        </authorList>
    </citation>
    <scope>NUCLEOTIDE SEQUENCE</scope>
    <source>
        <tissue evidence="1">Leaf</tissue>
    </source>
</reference>
<sequence>MNIPSAIIFMPLLLKEQGATFVSQFFVPGNEEALVSRIGIHCVP</sequence>
<accession>A0A2P2P159</accession>
<proteinExistence type="predicted"/>
<dbReference type="AlphaFoldDB" id="A0A2P2P159"/>
<name>A0A2P2P159_RHIMU</name>